<dbReference type="Proteomes" id="UP000077384">
    <property type="component" value="Unassembled WGS sequence"/>
</dbReference>
<dbReference type="PATRIC" id="fig|1705578.3.peg.3441"/>
<protein>
    <recommendedName>
        <fullName evidence="5">Hemerythrin-like domain-containing protein</fullName>
    </recommendedName>
</protein>
<dbReference type="EMBL" id="LROR01000037">
    <property type="protein sequence ID" value="OBR95673.1"/>
    <property type="molecule type" value="Genomic_DNA"/>
</dbReference>
<organism evidence="1 3">
    <name type="scientific">Clostridium coskatii</name>
    <dbReference type="NCBI Taxonomy" id="1705578"/>
    <lineage>
        <taxon>Bacteria</taxon>
        <taxon>Bacillati</taxon>
        <taxon>Bacillota</taxon>
        <taxon>Clostridia</taxon>
        <taxon>Eubacteriales</taxon>
        <taxon>Clostridiaceae</taxon>
        <taxon>Clostridium</taxon>
    </lineage>
</organism>
<evidence type="ECO:0000313" key="1">
    <source>
        <dbReference type="EMBL" id="OAA94271.1"/>
    </source>
</evidence>
<reference evidence="2 4" key="2">
    <citation type="journal article" date="2016" name="Front. Microbiol.">
        <title>Industrial Acetogenic Biocatalysts: A Comparative Metabolic and Genomic Analysis.</title>
        <authorList>
            <person name="Bengelsdorf F."/>
            <person name="Poehlein A."/>
            <person name="Sonja S."/>
            <person name="Erz C."/>
            <person name="Hummel T."/>
            <person name="Hoffmeister S."/>
            <person name="Daniel R."/>
            <person name="Durre P."/>
        </authorList>
    </citation>
    <scope>NUCLEOTIDE SEQUENCE [LARGE SCALE GENOMIC DNA]</scope>
    <source>
        <strain evidence="2 4">PTA-10522</strain>
    </source>
</reference>
<proteinExistence type="predicted"/>
<dbReference type="AlphaFoldDB" id="A0A170NPK1"/>
<sequence>MDIVSLKRQHSEEMKKVTEAYENYKSKYNTSNKITNNIEGFKQDTIQIFKALSDRIDREEKELYPLL</sequence>
<comment type="caution">
    <text evidence="1">The sequence shown here is derived from an EMBL/GenBank/DDBJ whole genome shotgun (WGS) entry which is preliminary data.</text>
</comment>
<name>A0A170NPK1_9CLOT</name>
<evidence type="ECO:0000313" key="2">
    <source>
        <dbReference type="EMBL" id="OBR95673.1"/>
    </source>
</evidence>
<evidence type="ECO:0000313" key="3">
    <source>
        <dbReference type="Proteomes" id="UP000077384"/>
    </source>
</evidence>
<accession>A0A170NPK1</accession>
<dbReference type="RefSeq" id="WP_013237072.1">
    <property type="nucleotide sequence ID" value="NZ_LITQ01000004.1"/>
</dbReference>
<dbReference type="EMBL" id="LITQ01000004">
    <property type="protein sequence ID" value="OAA94271.1"/>
    <property type="molecule type" value="Genomic_DNA"/>
</dbReference>
<keyword evidence="4" id="KW-1185">Reference proteome</keyword>
<dbReference type="Proteomes" id="UP000093694">
    <property type="component" value="Unassembled WGS sequence"/>
</dbReference>
<gene>
    <name evidence="2" type="ORF">CLCOS_14660</name>
    <name evidence="1" type="ORF">WX73_03371</name>
</gene>
<evidence type="ECO:0000313" key="4">
    <source>
        <dbReference type="Proteomes" id="UP000093694"/>
    </source>
</evidence>
<evidence type="ECO:0008006" key="5">
    <source>
        <dbReference type="Google" id="ProtNLM"/>
    </source>
</evidence>
<reference evidence="1 3" key="1">
    <citation type="journal article" date="2015" name="Biotechnol. Bioeng.">
        <title>Genome sequence and phenotypic characterization of Caulobacter segnis.</title>
        <authorList>
            <person name="Patel S."/>
            <person name="Fletcher B."/>
            <person name="Scott D.C."/>
            <person name="Ely B."/>
        </authorList>
    </citation>
    <scope>NUCLEOTIDE SEQUENCE [LARGE SCALE GENOMIC DNA]</scope>
    <source>
        <strain evidence="1 3">PS02</strain>
    </source>
</reference>